<proteinExistence type="predicted"/>
<dbReference type="EMBL" id="CP080107">
    <property type="protein sequence ID" value="QYD25904.1"/>
    <property type="molecule type" value="Genomic_DNA"/>
</dbReference>
<reference evidence="1" key="1">
    <citation type="submission" date="2021-07" db="EMBL/GenBank/DDBJ databases">
        <title>Characterization of Emerging Pathogens Carrying KPC-2 Gene in IncP-6 Plasmids Isolated from Urban Sewage in Argentina.</title>
        <authorList>
            <person name="Ghiglione B."/>
            <person name="Haim M.S."/>
            <person name="Dropa M."/>
        </authorList>
    </citation>
    <scope>NUCLEOTIDE SEQUENCE</scope>
    <source>
        <strain evidence="1">WW-19C</strain>
    </source>
</reference>
<protein>
    <submittedName>
        <fullName evidence="1">Uncharacterized protein</fullName>
    </submittedName>
</protein>
<dbReference type="RefSeq" id="WP_060569199.1">
    <property type="nucleotide sequence ID" value="NZ_AP024281.1"/>
</dbReference>
<name>A0AAQ0EQH9_ENTAS</name>
<evidence type="ECO:0000313" key="1">
    <source>
        <dbReference type="EMBL" id="QYD25904.1"/>
    </source>
</evidence>
<dbReference type="AlphaFoldDB" id="A0AAQ0EQH9"/>
<evidence type="ECO:0000313" key="2">
    <source>
        <dbReference type="Proteomes" id="UP000826990"/>
    </source>
</evidence>
<sequence>MKTGQQPAYPCPRTDSPQGMTYRQYLVSQLAPVVAAQFFESSAWTDYDDMAGSLMMMVDSIIEAEKETAQ</sequence>
<accession>A0AAQ0EQH9</accession>
<dbReference type="Proteomes" id="UP000826990">
    <property type="component" value="Chromosome"/>
</dbReference>
<organism evidence="1 2">
    <name type="scientific">Enterobacter asburiae</name>
    <dbReference type="NCBI Taxonomy" id="61645"/>
    <lineage>
        <taxon>Bacteria</taxon>
        <taxon>Pseudomonadati</taxon>
        <taxon>Pseudomonadota</taxon>
        <taxon>Gammaproteobacteria</taxon>
        <taxon>Enterobacterales</taxon>
        <taxon>Enterobacteriaceae</taxon>
        <taxon>Enterobacter</taxon>
        <taxon>Enterobacter cloacae complex</taxon>
    </lineage>
</organism>
<gene>
    <name evidence="1" type="ORF">KZX48_18025</name>
</gene>